<evidence type="ECO:0000259" key="4">
    <source>
        <dbReference type="Pfam" id="PF20169"/>
    </source>
</evidence>
<dbReference type="Proteomes" id="UP000425817">
    <property type="component" value="Chromosome"/>
</dbReference>
<dbReference type="RefSeq" id="WP_157612890.1">
    <property type="nucleotide sequence ID" value="NZ_CP046622.1"/>
</dbReference>
<evidence type="ECO:0000256" key="2">
    <source>
        <dbReference type="SAM" id="MobiDB-lite"/>
    </source>
</evidence>
<reference evidence="5 6" key="1">
    <citation type="submission" date="2019-12" db="EMBL/GenBank/DDBJ databases">
        <title>Hybrid Genome Assemblies of two High G+C Isolates from Undergraduate Microbiology Courses.</title>
        <authorList>
            <person name="Ne Ville C.J."/>
            <person name="Enright D."/>
            <person name="Hernandez I."/>
            <person name="Dodsworth J."/>
            <person name="Orwin P.M."/>
        </authorList>
    </citation>
    <scope>NUCLEOTIDE SEQUENCE [LARGE SCALE GENOMIC DNA]</scope>
    <source>
        <strain evidence="5 6">CSUSB</strain>
    </source>
</reference>
<evidence type="ECO:0000313" key="6">
    <source>
        <dbReference type="Proteomes" id="UP000425817"/>
    </source>
</evidence>
<dbReference type="Gene3D" id="3.40.920.10">
    <property type="entry name" value="Pyruvate-ferredoxin oxidoreductase, PFOR, domain III"/>
    <property type="match status" value="1"/>
</dbReference>
<sequence length="502" mass="54638">MTTKAQPIKIAILAMGGEGGGVLADWIVDMGEANGYVAQTTSVPGVAQRTGATIYYVELYPTAQAEADGGRPVLALMPLPGDVDVVLASELMEAGRAVQRGLVTSDRTTLIASTHRVFSIAEKSALGDGRVDSTQLLAHTARAAKRFIRFDMAQAAEASGSVISAVLFGALAGSGVLPFSRAQFEATIERGGVGVKPSLKAFGGAFARAQAGDDGETPPEAAAAVPTPQPRHPAVRALVERVQRDFPAAAQDFLLEGVRRLIDYQDPAYAGLYLDRMAAIAALPGDSAHRLLRETARHLALWMSYEDTARVAALKTRATRFERVRGEARVQPGQVLAINEYMHPRLQEICETLPGGIGRWLMNSTWPKKLVERFTQHGRLIQTSSLHGYLMLRMVAACRRWRLSTTRYAEENRRIEEWLQRIATAARHNPELAVELAQCQRLVKGYSDTHERGVRNYDTVMRAVERAGERLAPATLRELRDAALADEHGLKLQAALAQHALA</sequence>
<proteinExistence type="predicted"/>
<feature type="domain" description="DUF6537" evidence="4">
    <location>
        <begin position="252"/>
        <end position="462"/>
    </location>
</feature>
<evidence type="ECO:0000259" key="3">
    <source>
        <dbReference type="Pfam" id="PF01558"/>
    </source>
</evidence>
<dbReference type="NCBIfam" id="NF006179">
    <property type="entry name" value="PRK08312.1"/>
    <property type="match status" value="1"/>
</dbReference>
<evidence type="ECO:0000313" key="5">
    <source>
        <dbReference type="EMBL" id="QGW81467.1"/>
    </source>
</evidence>
<dbReference type="EMBL" id="CP046622">
    <property type="protein sequence ID" value="QGW81467.1"/>
    <property type="molecule type" value="Genomic_DNA"/>
</dbReference>
<feature type="region of interest" description="Disordered" evidence="2">
    <location>
        <begin position="210"/>
        <end position="230"/>
    </location>
</feature>
<feature type="domain" description="Pyruvate/ketoisovalerate oxidoreductase catalytic" evidence="3">
    <location>
        <begin position="16"/>
        <end position="191"/>
    </location>
</feature>
<dbReference type="GO" id="GO:0016491">
    <property type="term" value="F:oxidoreductase activity"/>
    <property type="evidence" value="ECO:0007669"/>
    <property type="project" value="UniProtKB-KW"/>
</dbReference>
<dbReference type="AlphaFoldDB" id="A0A6I6HIP2"/>
<dbReference type="OrthoDB" id="6135558at2"/>
<accession>A0A6I6HIP2</accession>
<dbReference type="Pfam" id="PF20169">
    <property type="entry name" value="DUF6537"/>
    <property type="match status" value="1"/>
</dbReference>
<dbReference type="InterPro" id="IPR046667">
    <property type="entry name" value="DUF6537"/>
</dbReference>
<feature type="compositionally biased region" description="Low complexity" evidence="2">
    <location>
        <begin position="210"/>
        <end position="226"/>
    </location>
</feature>
<gene>
    <name evidence="5" type="ORF">GOQ09_07630</name>
</gene>
<keyword evidence="5" id="KW-0670">Pyruvate</keyword>
<keyword evidence="1" id="KW-0560">Oxidoreductase</keyword>
<name>A0A6I6HIP2_VARPD</name>
<dbReference type="InterPro" id="IPR019752">
    <property type="entry name" value="Pyrv/ketoisovalerate_OxRed_cat"/>
</dbReference>
<dbReference type="InterPro" id="IPR002869">
    <property type="entry name" value="Pyrv_flavodox_OxRed_cen"/>
</dbReference>
<evidence type="ECO:0000256" key="1">
    <source>
        <dbReference type="ARBA" id="ARBA00023002"/>
    </source>
</evidence>
<organism evidence="5 6">
    <name type="scientific">Variovorax paradoxus</name>
    <dbReference type="NCBI Taxonomy" id="34073"/>
    <lineage>
        <taxon>Bacteria</taxon>
        <taxon>Pseudomonadati</taxon>
        <taxon>Pseudomonadota</taxon>
        <taxon>Betaproteobacteria</taxon>
        <taxon>Burkholderiales</taxon>
        <taxon>Comamonadaceae</taxon>
        <taxon>Variovorax</taxon>
    </lineage>
</organism>
<dbReference type="Pfam" id="PF01558">
    <property type="entry name" value="POR"/>
    <property type="match status" value="1"/>
</dbReference>
<protein>
    <submittedName>
        <fullName evidence="5">Indolepyruvate oxidoreductase subunit beta family protein</fullName>
    </submittedName>
</protein>